<accession>A0ABP0VL25</accession>
<dbReference type="InterPro" id="IPR035647">
    <property type="entry name" value="EFG_III/V"/>
</dbReference>
<dbReference type="Proteomes" id="UP001497444">
    <property type="component" value="Chromosome 1"/>
</dbReference>
<evidence type="ECO:0000313" key="4">
    <source>
        <dbReference type="EMBL" id="CAK9254548.1"/>
    </source>
</evidence>
<keyword evidence="2" id="KW-0251">Elongation factor</keyword>
<evidence type="ECO:0000256" key="1">
    <source>
        <dbReference type="ARBA" id="ARBA00022490"/>
    </source>
</evidence>
<name>A0ABP0VL25_9BRYO</name>
<gene>
    <name evidence="4" type="ORF">CSSPJE1EN1_LOCUS26</name>
</gene>
<evidence type="ECO:0008006" key="6">
    <source>
        <dbReference type="Google" id="ProtNLM"/>
    </source>
</evidence>
<keyword evidence="5" id="KW-1185">Reference proteome</keyword>
<evidence type="ECO:0000256" key="3">
    <source>
        <dbReference type="ARBA" id="ARBA00022917"/>
    </source>
</evidence>
<evidence type="ECO:0000313" key="5">
    <source>
        <dbReference type="Proteomes" id="UP001497444"/>
    </source>
</evidence>
<dbReference type="PANTHER" id="PTHR42908">
    <property type="entry name" value="TRANSLATION ELONGATION FACTOR-RELATED"/>
    <property type="match status" value="1"/>
</dbReference>
<organism evidence="4 5">
    <name type="scientific">Sphagnum jensenii</name>
    <dbReference type="NCBI Taxonomy" id="128206"/>
    <lineage>
        <taxon>Eukaryota</taxon>
        <taxon>Viridiplantae</taxon>
        <taxon>Streptophyta</taxon>
        <taxon>Embryophyta</taxon>
        <taxon>Bryophyta</taxon>
        <taxon>Sphagnophytina</taxon>
        <taxon>Sphagnopsida</taxon>
        <taxon>Sphagnales</taxon>
        <taxon>Sphagnaceae</taxon>
        <taxon>Sphagnum</taxon>
    </lineage>
</organism>
<sequence length="128" mass="14427">MIGLDQFITKNTTLTGENEVDVHPIQAMKFSVSPMVCVLQCNARLHLICLSLLKVSRGWPSQTLWFVYDRGEWGAYEIAGAGELHLEICLKDLHENFIQGAEIIVSDAVVSFWETAREIILHSDEQVP</sequence>
<keyword evidence="1" id="KW-0963">Cytoplasm</keyword>
<reference evidence="4 5" key="1">
    <citation type="submission" date="2024-02" db="EMBL/GenBank/DDBJ databases">
        <authorList>
            <consortium name="ELIXIR-Norway"/>
            <consortium name="Elixir Norway"/>
        </authorList>
    </citation>
    <scope>NUCLEOTIDE SEQUENCE [LARGE SCALE GENOMIC DNA]</scope>
</reference>
<protein>
    <recommendedName>
        <fullName evidence="6">Elongation factor 2</fullName>
    </recommendedName>
</protein>
<evidence type="ECO:0000256" key="2">
    <source>
        <dbReference type="ARBA" id="ARBA00022768"/>
    </source>
</evidence>
<proteinExistence type="predicted"/>
<keyword evidence="3" id="KW-0648">Protein biosynthesis</keyword>
<dbReference type="SUPFAM" id="SSF54980">
    <property type="entry name" value="EF-G C-terminal domain-like"/>
    <property type="match status" value="1"/>
</dbReference>
<dbReference type="EMBL" id="OZ020096">
    <property type="protein sequence ID" value="CAK9254548.1"/>
    <property type="molecule type" value="Genomic_DNA"/>
</dbReference>
<dbReference type="PANTHER" id="PTHR42908:SF10">
    <property type="entry name" value="EUKARYOTIC TRANSLATION ELONGATION FACTOR 2"/>
    <property type="match status" value="1"/>
</dbReference>
<dbReference type="Gene3D" id="3.30.70.870">
    <property type="entry name" value="Elongation Factor G (Translational Gtpase), domain 3"/>
    <property type="match status" value="1"/>
</dbReference>